<proteinExistence type="predicted"/>
<sequence>HEIRLYSTAFGALGTHVTSEISKAYLPTNHEYMSVLRTTLKDTFKLKPLFVGRPLLADACDGAVKTFGSPMKRPWS</sequence>
<reference evidence="1" key="1">
    <citation type="journal article" date="2020" name="Fungal Divers.">
        <title>Resolving the Mortierellaceae phylogeny through synthesis of multi-gene phylogenetics and phylogenomics.</title>
        <authorList>
            <person name="Vandepol N."/>
            <person name="Liber J."/>
            <person name="Desiro A."/>
            <person name="Na H."/>
            <person name="Kennedy M."/>
            <person name="Barry K."/>
            <person name="Grigoriev I.V."/>
            <person name="Miller A.N."/>
            <person name="O'Donnell K."/>
            <person name="Stajich J.E."/>
            <person name="Bonito G."/>
        </authorList>
    </citation>
    <scope>NUCLEOTIDE SEQUENCE</scope>
    <source>
        <strain evidence="1">BC1065</strain>
    </source>
</reference>
<comment type="caution">
    <text evidence="1">The sequence shown here is derived from an EMBL/GenBank/DDBJ whole genome shotgun (WGS) entry which is preliminary data.</text>
</comment>
<dbReference type="EMBL" id="JAAAJB010000173">
    <property type="protein sequence ID" value="KAG0262925.1"/>
    <property type="molecule type" value="Genomic_DNA"/>
</dbReference>
<gene>
    <name evidence="1" type="ORF">DFQ27_002046</name>
</gene>
<keyword evidence="2" id="KW-1185">Reference proteome</keyword>
<feature type="non-terminal residue" evidence="1">
    <location>
        <position position="1"/>
    </location>
</feature>
<dbReference type="OrthoDB" id="2435619at2759"/>
<dbReference type="Proteomes" id="UP000807716">
    <property type="component" value="Unassembled WGS sequence"/>
</dbReference>
<organism evidence="1 2">
    <name type="scientific">Actinomortierella ambigua</name>
    <dbReference type="NCBI Taxonomy" id="1343610"/>
    <lineage>
        <taxon>Eukaryota</taxon>
        <taxon>Fungi</taxon>
        <taxon>Fungi incertae sedis</taxon>
        <taxon>Mucoromycota</taxon>
        <taxon>Mortierellomycotina</taxon>
        <taxon>Mortierellomycetes</taxon>
        <taxon>Mortierellales</taxon>
        <taxon>Mortierellaceae</taxon>
        <taxon>Actinomortierella</taxon>
    </lineage>
</organism>
<protein>
    <submittedName>
        <fullName evidence="1">Uncharacterized protein</fullName>
    </submittedName>
</protein>
<evidence type="ECO:0000313" key="1">
    <source>
        <dbReference type="EMBL" id="KAG0262925.1"/>
    </source>
</evidence>
<evidence type="ECO:0000313" key="2">
    <source>
        <dbReference type="Proteomes" id="UP000807716"/>
    </source>
</evidence>
<name>A0A9P6U6Q5_9FUNG</name>
<accession>A0A9P6U6Q5</accession>
<dbReference type="AlphaFoldDB" id="A0A9P6U6Q5"/>